<reference evidence="1 2" key="1">
    <citation type="submission" date="2015-09" db="EMBL/GenBank/DDBJ databases">
        <authorList>
            <consortium name="Pathogen Informatics"/>
        </authorList>
    </citation>
    <scope>NUCLEOTIDE SEQUENCE [LARGE SCALE GENOMIC DNA]</scope>
    <source>
        <strain evidence="1 2">2789STDY5834957</strain>
    </source>
</reference>
<proteinExistence type="predicted"/>
<dbReference type="EMBL" id="CZBP01000055">
    <property type="protein sequence ID" value="CUQ42504.1"/>
    <property type="molecule type" value="Genomic_DNA"/>
</dbReference>
<sequence length="72" mass="8661">MLWSTLYNKIGKQPLRNTQRNQVYAMLENPKTHQKEKVFLLLKYNTSGHPYFVRDFEKTEGRSMKNERKNKG</sequence>
<organism evidence="1 2">
    <name type="scientific">Blautia obeum</name>
    <dbReference type="NCBI Taxonomy" id="40520"/>
    <lineage>
        <taxon>Bacteria</taxon>
        <taxon>Bacillati</taxon>
        <taxon>Bacillota</taxon>
        <taxon>Clostridia</taxon>
        <taxon>Lachnospirales</taxon>
        <taxon>Lachnospiraceae</taxon>
        <taxon>Blautia</taxon>
    </lineage>
</organism>
<protein>
    <submittedName>
        <fullName evidence="1">Uncharacterized protein</fullName>
    </submittedName>
</protein>
<evidence type="ECO:0000313" key="2">
    <source>
        <dbReference type="Proteomes" id="UP000095762"/>
    </source>
</evidence>
<evidence type="ECO:0000313" key="1">
    <source>
        <dbReference type="EMBL" id="CUQ42504.1"/>
    </source>
</evidence>
<dbReference type="RefSeq" id="WP_055060761.1">
    <property type="nucleotide sequence ID" value="NZ_CZBP01000055.1"/>
</dbReference>
<gene>
    <name evidence="1" type="ORF">ERS852569_03861</name>
</gene>
<accession>A0A174W5P5</accession>
<dbReference type="Proteomes" id="UP000095762">
    <property type="component" value="Unassembled WGS sequence"/>
</dbReference>
<name>A0A174W5P5_9FIRM</name>
<dbReference type="AlphaFoldDB" id="A0A174W5P5"/>